<reference evidence="2 3" key="1">
    <citation type="submission" date="2018-10" db="EMBL/GenBank/DDBJ databases">
        <title>Anaerotruncus faecis sp. nov., isolated from human feces.</title>
        <authorList>
            <person name="Wang Y.-J."/>
        </authorList>
    </citation>
    <scope>NUCLEOTIDE SEQUENCE [LARGE SCALE GENOMIC DNA]</scope>
    <source>
        <strain evidence="2 3">22A2-44</strain>
    </source>
</reference>
<dbReference type="GO" id="GO:0006950">
    <property type="term" value="P:response to stress"/>
    <property type="evidence" value="ECO:0007669"/>
    <property type="project" value="TreeGrafter"/>
</dbReference>
<dbReference type="PROSITE" id="PS50995">
    <property type="entry name" value="HTH_MARR_2"/>
    <property type="match status" value="1"/>
</dbReference>
<evidence type="ECO:0000313" key="2">
    <source>
        <dbReference type="EMBL" id="RLL08969.1"/>
    </source>
</evidence>
<dbReference type="Gene3D" id="1.10.10.10">
    <property type="entry name" value="Winged helix-like DNA-binding domain superfamily/Winged helix DNA-binding domain"/>
    <property type="match status" value="1"/>
</dbReference>
<dbReference type="RefSeq" id="WP_121587340.1">
    <property type="nucleotide sequence ID" value="NZ_RCHT01000026.1"/>
</dbReference>
<accession>A0A498CKQ2</accession>
<dbReference type="InterPro" id="IPR039422">
    <property type="entry name" value="MarR/SlyA-like"/>
</dbReference>
<sequence>MDLRDTLNQYYYGTTVCDLRQLSRTGGGELSFNSIMYLDVISFQEADGGCTVGRLAKTLRISAPAATLKVNELVKMGLVEKSRSETDRRVVYLRVTNQVAESLKSYDSPFERAAQAVERRFTADEIRAFCSILGTFTEEYKKDF</sequence>
<dbReference type="PANTHER" id="PTHR33164">
    <property type="entry name" value="TRANSCRIPTIONAL REGULATOR, MARR FAMILY"/>
    <property type="match status" value="1"/>
</dbReference>
<dbReference type="Pfam" id="PF12802">
    <property type="entry name" value="MarR_2"/>
    <property type="match status" value="1"/>
</dbReference>
<organism evidence="2 3">
    <name type="scientific">Anaerotruncus massiliensis</name>
    <name type="common">ex Liu et al. 2021</name>
    <dbReference type="NCBI Taxonomy" id="2321404"/>
    <lineage>
        <taxon>Bacteria</taxon>
        <taxon>Bacillati</taxon>
        <taxon>Bacillota</taxon>
        <taxon>Clostridia</taxon>
        <taxon>Eubacteriales</taxon>
        <taxon>Oscillospiraceae</taxon>
        <taxon>Anaerotruncus</taxon>
    </lineage>
</organism>
<keyword evidence="3" id="KW-1185">Reference proteome</keyword>
<dbReference type="Proteomes" id="UP000276301">
    <property type="component" value="Unassembled WGS sequence"/>
</dbReference>
<dbReference type="EMBL" id="RCHT01000026">
    <property type="protein sequence ID" value="RLL08969.1"/>
    <property type="molecule type" value="Genomic_DNA"/>
</dbReference>
<dbReference type="SUPFAM" id="SSF46785">
    <property type="entry name" value="Winged helix' DNA-binding domain"/>
    <property type="match status" value="1"/>
</dbReference>
<dbReference type="InterPro" id="IPR036388">
    <property type="entry name" value="WH-like_DNA-bd_sf"/>
</dbReference>
<proteinExistence type="predicted"/>
<gene>
    <name evidence="2" type="ORF">D4A47_11200</name>
</gene>
<dbReference type="InterPro" id="IPR036390">
    <property type="entry name" value="WH_DNA-bd_sf"/>
</dbReference>
<dbReference type="SMART" id="SM00347">
    <property type="entry name" value="HTH_MARR"/>
    <property type="match status" value="1"/>
</dbReference>
<feature type="domain" description="HTH marR-type" evidence="1">
    <location>
        <begin position="1"/>
        <end position="138"/>
    </location>
</feature>
<dbReference type="CDD" id="cd00090">
    <property type="entry name" value="HTH_ARSR"/>
    <property type="match status" value="1"/>
</dbReference>
<dbReference type="PANTHER" id="PTHR33164:SF43">
    <property type="entry name" value="HTH-TYPE TRANSCRIPTIONAL REPRESSOR YETL"/>
    <property type="match status" value="1"/>
</dbReference>
<dbReference type="AlphaFoldDB" id="A0A498CKQ2"/>
<dbReference type="InterPro" id="IPR000835">
    <property type="entry name" value="HTH_MarR-typ"/>
</dbReference>
<name>A0A498CKQ2_9FIRM</name>
<dbReference type="GO" id="GO:0003700">
    <property type="term" value="F:DNA-binding transcription factor activity"/>
    <property type="evidence" value="ECO:0007669"/>
    <property type="project" value="InterPro"/>
</dbReference>
<evidence type="ECO:0000259" key="1">
    <source>
        <dbReference type="PROSITE" id="PS50995"/>
    </source>
</evidence>
<evidence type="ECO:0000313" key="3">
    <source>
        <dbReference type="Proteomes" id="UP000276301"/>
    </source>
</evidence>
<comment type="caution">
    <text evidence="2">The sequence shown here is derived from an EMBL/GenBank/DDBJ whole genome shotgun (WGS) entry which is preliminary data.</text>
</comment>
<dbReference type="InterPro" id="IPR011991">
    <property type="entry name" value="ArsR-like_HTH"/>
</dbReference>
<protein>
    <submittedName>
        <fullName evidence="2">MarR family transcriptional regulator</fullName>
    </submittedName>
</protein>